<keyword evidence="2" id="KW-1185">Reference proteome</keyword>
<dbReference type="RefSeq" id="WP_376846047.1">
    <property type="nucleotide sequence ID" value="NZ_JBHSFW010000004.1"/>
</dbReference>
<dbReference type="PANTHER" id="PTHR15394:SF3">
    <property type="entry name" value="SERINE HYDROLASE RBBP9"/>
    <property type="match status" value="1"/>
</dbReference>
<accession>A0ABV9GPU5</accession>
<sequence>MTNKKIYIIHGLGATPKDHWFPWLAEKINDLPNQQAAVLQMPNPEQPDLDQWLARLAQEITVLDENTYLVAHSLGCITTLNYLGQIFHQDTKVQIGGLLLVSGFFEKVPELPLLDSFTTKGVDFKAIKQLTNGNITVLSSANDYIVPTELTDKLAQELDADYYRKKEGGHFLAEDGYIEFPLVLTLLKNLIKPGIY</sequence>
<proteinExistence type="predicted"/>
<reference evidence="2" key="1">
    <citation type="journal article" date="2019" name="Int. J. Syst. Evol. Microbiol.">
        <title>The Global Catalogue of Microorganisms (GCM) 10K type strain sequencing project: providing services to taxonomists for standard genome sequencing and annotation.</title>
        <authorList>
            <consortium name="The Broad Institute Genomics Platform"/>
            <consortium name="The Broad Institute Genome Sequencing Center for Infectious Disease"/>
            <person name="Wu L."/>
            <person name="Ma J."/>
        </authorList>
    </citation>
    <scope>NUCLEOTIDE SEQUENCE [LARGE SCALE GENOMIC DNA]</scope>
    <source>
        <strain evidence="2">CGMCC 1.16306</strain>
    </source>
</reference>
<dbReference type="InterPro" id="IPR010662">
    <property type="entry name" value="RBBP9/YdeN"/>
</dbReference>
<name>A0ABV9GPU5_9BACL</name>
<dbReference type="GO" id="GO:0016787">
    <property type="term" value="F:hydrolase activity"/>
    <property type="evidence" value="ECO:0007669"/>
    <property type="project" value="UniProtKB-KW"/>
</dbReference>
<dbReference type="Pfam" id="PF06821">
    <property type="entry name" value="Ser_hydrolase"/>
    <property type="match status" value="1"/>
</dbReference>
<organism evidence="1 2">
    <name type="scientific">Camelliibacillus cellulosilyticus</name>
    <dbReference type="NCBI Taxonomy" id="2174486"/>
    <lineage>
        <taxon>Bacteria</taxon>
        <taxon>Bacillati</taxon>
        <taxon>Bacillota</taxon>
        <taxon>Bacilli</taxon>
        <taxon>Bacillales</taxon>
        <taxon>Sporolactobacillaceae</taxon>
        <taxon>Camelliibacillus</taxon>
    </lineage>
</organism>
<keyword evidence="1" id="KW-0378">Hydrolase</keyword>
<evidence type="ECO:0000313" key="1">
    <source>
        <dbReference type="EMBL" id="MFC4618948.1"/>
    </source>
</evidence>
<protein>
    <submittedName>
        <fullName evidence="1">RBBP9/YdeN family alpha/beta hydrolase</fullName>
    </submittedName>
</protein>
<dbReference type="EMBL" id="JBHSFW010000004">
    <property type="protein sequence ID" value="MFC4618948.1"/>
    <property type="molecule type" value="Genomic_DNA"/>
</dbReference>
<dbReference type="InterPro" id="IPR029058">
    <property type="entry name" value="AB_hydrolase_fold"/>
</dbReference>
<dbReference type="PANTHER" id="PTHR15394">
    <property type="entry name" value="SERINE HYDROLASE RBBP9"/>
    <property type="match status" value="1"/>
</dbReference>
<gene>
    <name evidence="1" type="ORF">ACFO4N_09430</name>
</gene>
<comment type="caution">
    <text evidence="1">The sequence shown here is derived from an EMBL/GenBank/DDBJ whole genome shotgun (WGS) entry which is preliminary data.</text>
</comment>
<dbReference type="Gene3D" id="3.40.50.1820">
    <property type="entry name" value="alpha/beta hydrolase"/>
    <property type="match status" value="1"/>
</dbReference>
<dbReference type="SUPFAM" id="SSF53474">
    <property type="entry name" value="alpha/beta-Hydrolases"/>
    <property type="match status" value="1"/>
</dbReference>
<dbReference type="Proteomes" id="UP001596022">
    <property type="component" value="Unassembled WGS sequence"/>
</dbReference>
<evidence type="ECO:0000313" key="2">
    <source>
        <dbReference type="Proteomes" id="UP001596022"/>
    </source>
</evidence>